<evidence type="ECO:0000259" key="3">
    <source>
        <dbReference type="PROSITE" id="PS51831"/>
    </source>
</evidence>
<feature type="domain" description="HD" evidence="3">
    <location>
        <begin position="75"/>
        <end position="204"/>
    </location>
</feature>
<keyword evidence="1 2" id="KW-0378">Hydrolase</keyword>
<dbReference type="EMBL" id="JXBL01000001">
    <property type="protein sequence ID" value="KIE42720.1"/>
    <property type="molecule type" value="Genomic_DNA"/>
</dbReference>
<sequence>MAEEEGMRSLERTDLAGYAARSCRSRGRMHPEEFRDDRPAFERDRDRIIHCAAFRRLEYKTQVFVNHEGDYYRTRLTHSLEVAQIGKAIARRLALNEELTEALALSHDLGHTPFGHTGEEVLNRLMEGFGGFEHNLQSFRVVDQLEERYPGFNGLNLSWEVLEGIIKHSSPYDRPAGLIEGFLPGVVPTIEAQIINFADEIAYNNHDIDDGLKSGYITIEQLNGIDLWREVWEKIDAAHPGLDRERKKFQTISALIGLLIRDLITATEANLRSYGIMTLEDVRGVNRPLVAFSSAMEERNRALKRFLFTNLYRHHKVERMRVKAERYLTQLFESYVKHPTLLPRKYQQKMDTLGRERVVCDYIAGMTDRFALDEFKRLFEPYERV</sequence>
<dbReference type="SMART" id="SM00471">
    <property type="entry name" value="HDc"/>
    <property type="match status" value="1"/>
</dbReference>
<comment type="caution">
    <text evidence="4">The sequence shown here is derived from an EMBL/GenBank/DDBJ whole genome shotgun (WGS) entry which is preliminary data.</text>
</comment>
<proteinExistence type="inferred from homology"/>
<dbReference type="InterPro" id="IPR006674">
    <property type="entry name" value="HD_domain"/>
</dbReference>
<dbReference type="PROSITE" id="PS51831">
    <property type="entry name" value="HD"/>
    <property type="match status" value="1"/>
</dbReference>
<dbReference type="InterPro" id="IPR050135">
    <property type="entry name" value="dGTPase-like"/>
</dbReference>
<dbReference type="Pfam" id="PF01966">
    <property type="entry name" value="HD"/>
    <property type="match status" value="1"/>
</dbReference>
<dbReference type="FunFam" id="1.10.3210.10:FF:000024">
    <property type="entry name" value="Deoxyguanosinetriphosphate triphosphohydrolase-like protein"/>
    <property type="match status" value="1"/>
</dbReference>
<evidence type="ECO:0000256" key="1">
    <source>
        <dbReference type="ARBA" id="ARBA00022801"/>
    </source>
</evidence>
<dbReference type="HAMAP" id="MF_01212">
    <property type="entry name" value="dGTPase_type2"/>
    <property type="match status" value="1"/>
</dbReference>
<dbReference type="SUPFAM" id="SSF109604">
    <property type="entry name" value="HD-domain/PDEase-like"/>
    <property type="match status" value="1"/>
</dbReference>
<dbReference type="Proteomes" id="UP000031433">
    <property type="component" value="Unassembled WGS sequence"/>
</dbReference>
<dbReference type="GO" id="GO:0008832">
    <property type="term" value="F:dGTPase activity"/>
    <property type="evidence" value="ECO:0007669"/>
    <property type="project" value="TreeGrafter"/>
</dbReference>
<dbReference type="InterPro" id="IPR003607">
    <property type="entry name" value="HD/PDEase_dom"/>
</dbReference>
<dbReference type="Gene3D" id="1.10.3210.10">
    <property type="entry name" value="Hypothetical protein af1432"/>
    <property type="match status" value="1"/>
</dbReference>
<dbReference type="GO" id="GO:0006203">
    <property type="term" value="P:dGTP catabolic process"/>
    <property type="evidence" value="ECO:0007669"/>
    <property type="project" value="TreeGrafter"/>
</dbReference>
<dbReference type="RefSeq" id="WP_039645544.1">
    <property type="nucleotide sequence ID" value="NZ_JXBL01000001.1"/>
</dbReference>
<dbReference type="CDD" id="cd00077">
    <property type="entry name" value="HDc"/>
    <property type="match status" value="1"/>
</dbReference>
<keyword evidence="5" id="KW-1185">Reference proteome</keyword>
<evidence type="ECO:0000256" key="2">
    <source>
        <dbReference type="HAMAP-Rule" id="MF_01212"/>
    </source>
</evidence>
<dbReference type="InterPro" id="IPR023023">
    <property type="entry name" value="dNTPase_2"/>
</dbReference>
<dbReference type="PANTHER" id="PTHR11373:SF43">
    <property type="entry name" value="DEOXYGUANOSINETRIPHOSPHATE TRIPHOSPHOHYDROLASE-LIKE PROTEIN"/>
    <property type="match status" value="1"/>
</dbReference>
<dbReference type="NCBIfam" id="NF002326">
    <property type="entry name" value="PRK01286.1-1"/>
    <property type="match status" value="1"/>
</dbReference>
<organism evidence="4 5">
    <name type="scientific">Geobacter soli</name>
    <dbReference type="NCBI Taxonomy" id="1510391"/>
    <lineage>
        <taxon>Bacteria</taxon>
        <taxon>Pseudomonadati</taxon>
        <taxon>Thermodesulfobacteriota</taxon>
        <taxon>Desulfuromonadia</taxon>
        <taxon>Geobacterales</taxon>
        <taxon>Geobacteraceae</taxon>
        <taxon>Geobacter</taxon>
    </lineage>
</organism>
<comment type="similarity">
    <text evidence="2">Belongs to the dGTPase family. Type 2 subfamily.</text>
</comment>
<dbReference type="PANTHER" id="PTHR11373">
    <property type="entry name" value="DEOXYNUCLEOSIDE TRIPHOSPHATE TRIPHOSPHOHYDROLASE"/>
    <property type="match status" value="1"/>
</dbReference>
<dbReference type="AlphaFoldDB" id="A0A0C1U4N3"/>
<gene>
    <name evidence="4" type="ORF">SE37_08790</name>
</gene>
<dbReference type="Pfam" id="PF13286">
    <property type="entry name" value="HD_assoc"/>
    <property type="match status" value="1"/>
</dbReference>
<accession>A0A0C1U4N3</accession>
<name>A0A0C1U4N3_9BACT</name>
<protein>
    <recommendedName>
        <fullName evidence="2">Deoxyguanosinetriphosphate triphosphohydrolase-like protein</fullName>
    </recommendedName>
</protein>
<evidence type="ECO:0000313" key="4">
    <source>
        <dbReference type="EMBL" id="KIE42720.1"/>
    </source>
</evidence>
<dbReference type="InterPro" id="IPR026875">
    <property type="entry name" value="PHydrolase_assoc_dom"/>
</dbReference>
<evidence type="ECO:0000313" key="5">
    <source>
        <dbReference type="Proteomes" id="UP000031433"/>
    </source>
</evidence>
<dbReference type="NCBIfam" id="TIGR01353">
    <property type="entry name" value="dGTP_triPase"/>
    <property type="match status" value="1"/>
</dbReference>
<dbReference type="InterPro" id="IPR006261">
    <property type="entry name" value="dGTPase"/>
</dbReference>
<reference evidence="4 5" key="1">
    <citation type="submission" date="2015-01" db="EMBL/GenBank/DDBJ databases">
        <title>Genome sequence of the anaerobic bacterium Geobacter soli GSS01, a dissimilatory Fe(III) reducer from soil.</title>
        <authorList>
            <person name="Yang G."/>
            <person name="Zhou S."/>
        </authorList>
    </citation>
    <scope>NUCLEOTIDE SEQUENCE [LARGE SCALE GENOMIC DNA]</scope>
    <source>
        <strain evidence="4 5">GSS01</strain>
    </source>
</reference>